<reference evidence="2 3" key="1">
    <citation type="journal article" date="2018" name="Nat. Biotechnol.">
        <title>A standardized bacterial taxonomy based on genome phylogeny substantially revises the tree of life.</title>
        <authorList>
            <person name="Parks D.H."/>
            <person name="Chuvochina M."/>
            <person name="Waite D.W."/>
            <person name="Rinke C."/>
            <person name="Skarshewski A."/>
            <person name="Chaumeil P.A."/>
            <person name="Hugenholtz P."/>
        </authorList>
    </citation>
    <scope>NUCLEOTIDE SEQUENCE [LARGE SCALE GENOMIC DNA]</scope>
    <source>
        <strain evidence="2">UBA10707</strain>
    </source>
</reference>
<evidence type="ECO:0000313" key="2">
    <source>
        <dbReference type="EMBL" id="HBP29326.1"/>
    </source>
</evidence>
<feature type="compositionally biased region" description="Polar residues" evidence="1">
    <location>
        <begin position="24"/>
        <end position="39"/>
    </location>
</feature>
<proteinExistence type="predicted"/>
<feature type="region of interest" description="Disordered" evidence="1">
    <location>
        <begin position="18"/>
        <end position="95"/>
    </location>
</feature>
<evidence type="ECO:0000256" key="1">
    <source>
        <dbReference type="SAM" id="MobiDB-lite"/>
    </source>
</evidence>
<dbReference type="EMBL" id="DOEK01000019">
    <property type="protein sequence ID" value="HBP29326.1"/>
    <property type="molecule type" value="Genomic_DNA"/>
</dbReference>
<protein>
    <submittedName>
        <fullName evidence="2">Uncharacterized protein</fullName>
    </submittedName>
</protein>
<name>A0A356LED4_9BURK</name>
<sequence>MAVDSGCDAGRLHKQLQAARWTGHRQTGQNDNSVTQQSPADMHNAHLHFTDQDEQTNGKWPDESLIGASSRPDQPLHDRGNTHAGLEVGAMTAFD</sequence>
<evidence type="ECO:0000313" key="3">
    <source>
        <dbReference type="Proteomes" id="UP000264036"/>
    </source>
</evidence>
<dbReference type="AlphaFoldDB" id="A0A356LED4"/>
<gene>
    <name evidence="2" type="ORF">DD666_07910</name>
</gene>
<accession>A0A356LED4</accession>
<organism evidence="2 3">
    <name type="scientific">Advenella kashmirensis</name>
    <dbReference type="NCBI Taxonomy" id="310575"/>
    <lineage>
        <taxon>Bacteria</taxon>
        <taxon>Pseudomonadati</taxon>
        <taxon>Pseudomonadota</taxon>
        <taxon>Betaproteobacteria</taxon>
        <taxon>Burkholderiales</taxon>
        <taxon>Alcaligenaceae</taxon>
    </lineage>
</organism>
<comment type="caution">
    <text evidence="2">The sequence shown here is derived from an EMBL/GenBank/DDBJ whole genome shotgun (WGS) entry which is preliminary data.</text>
</comment>
<dbReference type="Proteomes" id="UP000264036">
    <property type="component" value="Unassembled WGS sequence"/>
</dbReference>